<protein>
    <submittedName>
        <fullName evidence="8">General secretion pathway protein F</fullName>
    </submittedName>
</protein>
<evidence type="ECO:0000259" key="7">
    <source>
        <dbReference type="Pfam" id="PF00482"/>
    </source>
</evidence>
<dbReference type="Pfam" id="PF00482">
    <property type="entry name" value="T2SSF"/>
    <property type="match status" value="1"/>
</dbReference>
<comment type="subcellular location">
    <subcellularLocation>
        <location evidence="1">Cell membrane</location>
        <topology evidence="1">Multi-pass membrane protein</topology>
    </subcellularLocation>
</comment>
<evidence type="ECO:0000256" key="2">
    <source>
        <dbReference type="ARBA" id="ARBA00005745"/>
    </source>
</evidence>
<dbReference type="GO" id="GO:0015628">
    <property type="term" value="P:protein secretion by the type II secretion system"/>
    <property type="evidence" value="ECO:0007669"/>
    <property type="project" value="TreeGrafter"/>
</dbReference>
<reference evidence="8" key="2">
    <citation type="journal article" date="2014" name="ISME J.">
        <title>Microbial stratification in low pH oxic and suboxic macroscopic growths along an acid mine drainage.</title>
        <authorList>
            <person name="Mendez-Garcia C."/>
            <person name="Mesa V."/>
            <person name="Sprenger R.R."/>
            <person name="Richter M."/>
            <person name="Diez M.S."/>
            <person name="Solano J."/>
            <person name="Bargiela R."/>
            <person name="Golyshina O.V."/>
            <person name="Manteca A."/>
            <person name="Ramos J.L."/>
            <person name="Gallego J.R."/>
            <person name="Llorente I."/>
            <person name="Martins Dos Santos V.A."/>
            <person name="Jensen O.N."/>
            <person name="Pelaez A.I."/>
            <person name="Sanchez J."/>
            <person name="Ferrer M."/>
        </authorList>
    </citation>
    <scope>NUCLEOTIDE SEQUENCE</scope>
</reference>
<name>T0YT03_9ZZZZ</name>
<dbReference type="GO" id="GO:0005886">
    <property type="term" value="C:plasma membrane"/>
    <property type="evidence" value="ECO:0007669"/>
    <property type="project" value="UniProtKB-SubCell"/>
</dbReference>
<feature type="non-terminal residue" evidence="8">
    <location>
        <position position="49"/>
    </location>
</feature>
<comment type="similarity">
    <text evidence="2">Belongs to the GSP F family.</text>
</comment>
<comment type="caution">
    <text evidence="8">The sequence shown here is derived from an EMBL/GenBank/DDBJ whole genome shotgun (WGS) entry which is preliminary data.</text>
</comment>
<evidence type="ECO:0000256" key="4">
    <source>
        <dbReference type="ARBA" id="ARBA00022692"/>
    </source>
</evidence>
<dbReference type="EMBL" id="AUZZ01009085">
    <property type="protein sequence ID" value="EQD34972.1"/>
    <property type="molecule type" value="Genomic_DNA"/>
</dbReference>
<dbReference type="Gene3D" id="1.20.81.30">
    <property type="entry name" value="Type II secretion system (T2SS), domain F"/>
    <property type="match status" value="1"/>
</dbReference>
<dbReference type="InterPro" id="IPR018076">
    <property type="entry name" value="T2SS_GspF_dom"/>
</dbReference>
<keyword evidence="5" id="KW-1133">Transmembrane helix</keyword>
<organism evidence="8">
    <name type="scientific">mine drainage metagenome</name>
    <dbReference type="NCBI Taxonomy" id="410659"/>
    <lineage>
        <taxon>unclassified sequences</taxon>
        <taxon>metagenomes</taxon>
        <taxon>ecological metagenomes</taxon>
    </lineage>
</organism>
<proteinExistence type="inferred from homology"/>
<reference evidence="8" key="1">
    <citation type="submission" date="2013-08" db="EMBL/GenBank/DDBJ databases">
        <authorList>
            <person name="Mendez C."/>
            <person name="Richter M."/>
            <person name="Ferrer M."/>
            <person name="Sanchez J."/>
        </authorList>
    </citation>
    <scope>NUCLEOTIDE SEQUENCE</scope>
</reference>
<keyword evidence="6" id="KW-0472">Membrane</keyword>
<evidence type="ECO:0000256" key="6">
    <source>
        <dbReference type="ARBA" id="ARBA00023136"/>
    </source>
</evidence>
<accession>T0YT03</accession>
<keyword evidence="4" id="KW-0812">Transmembrane</keyword>
<sequence length="49" mass="5487">MEGHTLADGLAEFPRVFPEIYRATVAAGEQAGHLDAVLERLAEYTERRE</sequence>
<dbReference type="PANTHER" id="PTHR30012:SF0">
    <property type="entry name" value="TYPE II SECRETION SYSTEM PROTEIN F-RELATED"/>
    <property type="match status" value="1"/>
</dbReference>
<dbReference type="InterPro" id="IPR003004">
    <property type="entry name" value="GspF/PilC"/>
</dbReference>
<dbReference type="AlphaFoldDB" id="T0YT03"/>
<evidence type="ECO:0000256" key="1">
    <source>
        <dbReference type="ARBA" id="ARBA00004651"/>
    </source>
</evidence>
<keyword evidence="3" id="KW-1003">Cell membrane</keyword>
<evidence type="ECO:0000256" key="3">
    <source>
        <dbReference type="ARBA" id="ARBA00022475"/>
    </source>
</evidence>
<evidence type="ECO:0000256" key="5">
    <source>
        <dbReference type="ARBA" id="ARBA00022989"/>
    </source>
</evidence>
<gene>
    <name evidence="8" type="ORF">B2A_12592</name>
</gene>
<evidence type="ECO:0000313" key="8">
    <source>
        <dbReference type="EMBL" id="EQD34972.1"/>
    </source>
</evidence>
<dbReference type="PANTHER" id="PTHR30012">
    <property type="entry name" value="GENERAL SECRETION PATHWAY PROTEIN"/>
    <property type="match status" value="1"/>
</dbReference>
<dbReference type="InterPro" id="IPR042094">
    <property type="entry name" value="T2SS_GspF_sf"/>
</dbReference>
<feature type="domain" description="Type II secretion system protein GspF" evidence="7">
    <location>
        <begin position="2"/>
        <end position="48"/>
    </location>
</feature>